<evidence type="ECO:0000313" key="1">
    <source>
        <dbReference type="EMBL" id="OCB03916.1"/>
    </source>
</evidence>
<name>A0A1B9C1R7_9PROT</name>
<dbReference type="EMBL" id="MASQ01000032">
    <property type="protein sequence ID" value="OCB03916.1"/>
    <property type="molecule type" value="Genomic_DNA"/>
</dbReference>
<dbReference type="Proteomes" id="UP000093129">
    <property type="component" value="Unassembled WGS sequence"/>
</dbReference>
<reference evidence="1 2" key="1">
    <citation type="submission" date="2016-07" db="EMBL/GenBank/DDBJ databases">
        <title>Draft genome of a psychrotolerant acidophile Acidithiobacillus ferrivorans strain YL15.</title>
        <authorList>
            <person name="Peng T."/>
            <person name="Ma L."/>
            <person name="Nan M."/>
            <person name="An N."/>
            <person name="Wang M."/>
            <person name="Qiu G."/>
            <person name="Zeng W."/>
        </authorList>
    </citation>
    <scope>NUCLEOTIDE SEQUENCE [LARGE SCALE GENOMIC DNA]</scope>
    <source>
        <strain evidence="1 2">YL15</strain>
    </source>
</reference>
<dbReference type="AlphaFoldDB" id="A0A1B9C1R7"/>
<gene>
    <name evidence="1" type="ORF">BBC27_05730</name>
</gene>
<comment type="caution">
    <text evidence="1">The sequence shown here is derived from an EMBL/GenBank/DDBJ whole genome shotgun (WGS) entry which is preliminary data.</text>
</comment>
<accession>A0A1B9C1R7</accession>
<sequence length="258" mass="28373">MKTVIFSHGDKGGVGKSVVAAAMVDLVVEKLGACTALDGDNKTPDMRNRFIDSPSVSTLHMQINMAGAASEAVARLAGIIENSVNDFVIVNLPSNAGDTLDEMGEMLRDVCDDMGVRMVATYSLGEHDEAADGLNSSLNGRFLSVCDPQDRMVLFPAFVGGKEKFAWYHRPEYKDYIGKQGEFPCLEPKFVFTDVIRQPGLFSEMVTRKPQGFTAYHKVALRNWRSAEADLLEPLLFPDGVERHIENQARDGDDHDDA</sequence>
<organism evidence="1 2">
    <name type="scientific">Acidithiobacillus ferrivorans</name>
    <dbReference type="NCBI Taxonomy" id="160808"/>
    <lineage>
        <taxon>Bacteria</taxon>
        <taxon>Pseudomonadati</taxon>
        <taxon>Pseudomonadota</taxon>
        <taxon>Acidithiobacillia</taxon>
        <taxon>Acidithiobacillales</taxon>
        <taxon>Acidithiobacillaceae</taxon>
        <taxon>Acidithiobacillus</taxon>
    </lineage>
</organism>
<proteinExistence type="predicted"/>
<evidence type="ECO:0008006" key="3">
    <source>
        <dbReference type="Google" id="ProtNLM"/>
    </source>
</evidence>
<protein>
    <recommendedName>
        <fullName evidence="3">CobQ/CobB/MinD/ParA nucleotide binding domain-containing protein</fullName>
    </recommendedName>
</protein>
<dbReference type="RefSeq" id="WP_065412515.1">
    <property type="nucleotide sequence ID" value="NZ_MASQ01000032.1"/>
</dbReference>
<evidence type="ECO:0000313" key="2">
    <source>
        <dbReference type="Proteomes" id="UP000093129"/>
    </source>
</evidence>